<evidence type="ECO:0000313" key="6">
    <source>
        <dbReference type="EMBL" id="HJA70062.1"/>
    </source>
</evidence>
<dbReference type="SUPFAM" id="SSF53850">
    <property type="entry name" value="Periplasmic binding protein-like II"/>
    <property type="match status" value="1"/>
</dbReference>
<dbReference type="Pfam" id="PF00126">
    <property type="entry name" value="HTH_1"/>
    <property type="match status" value="1"/>
</dbReference>
<dbReference type="InterPro" id="IPR050950">
    <property type="entry name" value="HTH-type_LysR_regulators"/>
</dbReference>
<gene>
    <name evidence="6" type="ORF">IAA07_00590</name>
</gene>
<dbReference type="GO" id="GO:0005829">
    <property type="term" value="C:cytosol"/>
    <property type="evidence" value="ECO:0007669"/>
    <property type="project" value="TreeGrafter"/>
</dbReference>
<keyword evidence="4" id="KW-0804">Transcription</keyword>
<dbReference type="GO" id="GO:0003700">
    <property type="term" value="F:DNA-binding transcription factor activity"/>
    <property type="evidence" value="ECO:0007669"/>
    <property type="project" value="InterPro"/>
</dbReference>
<evidence type="ECO:0000259" key="5">
    <source>
        <dbReference type="PROSITE" id="PS50931"/>
    </source>
</evidence>
<dbReference type="Gene3D" id="3.40.190.10">
    <property type="entry name" value="Periplasmic binding protein-like II"/>
    <property type="match status" value="2"/>
</dbReference>
<dbReference type="InterPro" id="IPR005119">
    <property type="entry name" value="LysR_subst-bd"/>
</dbReference>
<evidence type="ECO:0000256" key="1">
    <source>
        <dbReference type="ARBA" id="ARBA00009437"/>
    </source>
</evidence>
<evidence type="ECO:0000256" key="4">
    <source>
        <dbReference type="ARBA" id="ARBA00023163"/>
    </source>
</evidence>
<evidence type="ECO:0000313" key="7">
    <source>
        <dbReference type="Proteomes" id="UP000823900"/>
    </source>
</evidence>
<comment type="caution">
    <text evidence="6">The sequence shown here is derived from an EMBL/GenBank/DDBJ whole genome shotgun (WGS) entry which is preliminary data.</text>
</comment>
<reference evidence="6" key="1">
    <citation type="journal article" date="2021" name="PeerJ">
        <title>Extensive microbial diversity within the chicken gut microbiome revealed by metagenomics and culture.</title>
        <authorList>
            <person name="Gilroy R."/>
            <person name="Ravi A."/>
            <person name="Getino M."/>
            <person name="Pursley I."/>
            <person name="Horton D.L."/>
            <person name="Alikhan N.F."/>
            <person name="Baker D."/>
            <person name="Gharbi K."/>
            <person name="Hall N."/>
            <person name="Watson M."/>
            <person name="Adriaenssens E.M."/>
            <person name="Foster-Nyarko E."/>
            <person name="Jarju S."/>
            <person name="Secka A."/>
            <person name="Antonio M."/>
            <person name="Oren A."/>
            <person name="Chaudhuri R.R."/>
            <person name="La Ragione R."/>
            <person name="Hildebrand F."/>
            <person name="Pallen M.J."/>
        </authorList>
    </citation>
    <scope>NUCLEOTIDE SEQUENCE</scope>
    <source>
        <strain evidence="6">CHK178-16964</strain>
    </source>
</reference>
<dbReference type="PANTHER" id="PTHR30419">
    <property type="entry name" value="HTH-TYPE TRANSCRIPTIONAL REGULATOR YBHD"/>
    <property type="match status" value="1"/>
</dbReference>
<keyword evidence="3" id="KW-0238">DNA-binding</keyword>
<dbReference type="EMBL" id="DWZA01000004">
    <property type="protein sequence ID" value="HJA70062.1"/>
    <property type="molecule type" value="Genomic_DNA"/>
</dbReference>
<evidence type="ECO:0000256" key="3">
    <source>
        <dbReference type="ARBA" id="ARBA00023125"/>
    </source>
</evidence>
<dbReference type="SUPFAM" id="SSF46785">
    <property type="entry name" value="Winged helix' DNA-binding domain"/>
    <property type="match status" value="1"/>
</dbReference>
<keyword evidence="2" id="KW-0805">Transcription regulation</keyword>
<organism evidence="6 7">
    <name type="scientific">Candidatus Lachnoclostridium stercoravium</name>
    <dbReference type="NCBI Taxonomy" id="2838633"/>
    <lineage>
        <taxon>Bacteria</taxon>
        <taxon>Bacillati</taxon>
        <taxon>Bacillota</taxon>
        <taxon>Clostridia</taxon>
        <taxon>Lachnospirales</taxon>
        <taxon>Lachnospiraceae</taxon>
    </lineage>
</organism>
<dbReference type="Pfam" id="PF03466">
    <property type="entry name" value="LysR_substrate"/>
    <property type="match status" value="1"/>
</dbReference>
<name>A0A9D2HFT3_9FIRM</name>
<accession>A0A9D2HFT3</accession>
<reference evidence="6" key="2">
    <citation type="submission" date="2021-04" db="EMBL/GenBank/DDBJ databases">
        <authorList>
            <person name="Gilroy R."/>
        </authorList>
    </citation>
    <scope>NUCLEOTIDE SEQUENCE</scope>
    <source>
        <strain evidence="6">CHK178-16964</strain>
    </source>
</reference>
<dbReference type="InterPro" id="IPR036388">
    <property type="entry name" value="WH-like_DNA-bd_sf"/>
</dbReference>
<dbReference type="GO" id="GO:0003677">
    <property type="term" value="F:DNA binding"/>
    <property type="evidence" value="ECO:0007669"/>
    <property type="project" value="UniProtKB-KW"/>
</dbReference>
<dbReference type="Gene3D" id="1.10.10.10">
    <property type="entry name" value="Winged helix-like DNA-binding domain superfamily/Winged helix DNA-binding domain"/>
    <property type="match status" value="1"/>
</dbReference>
<dbReference type="PANTHER" id="PTHR30419:SF8">
    <property type="entry name" value="NITROGEN ASSIMILATION TRANSCRIPTIONAL ACTIVATOR-RELATED"/>
    <property type="match status" value="1"/>
</dbReference>
<dbReference type="Proteomes" id="UP000823900">
    <property type="component" value="Unassembled WGS sequence"/>
</dbReference>
<dbReference type="AlphaFoldDB" id="A0A9D2HFT3"/>
<evidence type="ECO:0000256" key="2">
    <source>
        <dbReference type="ARBA" id="ARBA00023015"/>
    </source>
</evidence>
<protein>
    <submittedName>
        <fullName evidence="6">LysR family transcriptional regulator</fullName>
    </submittedName>
</protein>
<dbReference type="PRINTS" id="PR00039">
    <property type="entry name" value="HTHLYSR"/>
</dbReference>
<dbReference type="PROSITE" id="PS50931">
    <property type="entry name" value="HTH_LYSR"/>
    <property type="match status" value="1"/>
</dbReference>
<sequence length="279" mass="31419">MNFARAAEQLHVTQPAVTQQIQSLEKELNVKLFKRNTRTVKITEEGLVFLNDAHRMIGIANRAKKRFEDPSFDRGIQFLSLGCRDYSLMAGLPQIIKTLLKKYPNLHPQLQMIPAQHLYRLLDEEDLDAVIGFQERGGKNPSIFYKEIGKVPVVCVCGEDSPLAGRKFISVEEMKKEKLVLCDPMRLPPDIGKLQGQIMDNRSLMDFYFCSMTESAAVFAEAGLGIAVMPELAVPISARLAKIPIEGIEPVSAGIYYKSVQEKSVLKSLIRILEEEWPL</sequence>
<dbReference type="CDD" id="cd05466">
    <property type="entry name" value="PBP2_LTTR_substrate"/>
    <property type="match status" value="1"/>
</dbReference>
<proteinExistence type="inferred from homology"/>
<dbReference type="InterPro" id="IPR036390">
    <property type="entry name" value="WH_DNA-bd_sf"/>
</dbReference>
<comment type="similarity">
    <text evidence="1">Belongs to the LysR transcriptional regulatory family.</text>
</comment>
<feature type="domain" description="HTH lysR-type" evidence="5">
    <location>
        <begin position="1"/>
        <end position="43"/>
    </location>
</feature>
<dbReference type="InterPro" id="IPR000847">
    <property type="entry name" value="LysR_HTH_N"/>
</dbReference>
<dbReference type="FunFam" id="1.10.10.10:FF:000001">
    <property type="entry name" value="LysR family transcriptional regulator"/>
    <property type="match status" value="1"/>
</dbReference>